<dbReference type="Gene3D" id="2.60.40.10">
    <property type="entry name" value="Immunoglobulins"/>
    <property type="match status" value="2"/>
</dbReference>
<feature type="signal peptide" evidence="1">
    <location>
        <begin position="1"/>
        <end position="33"/>
    </location>
</feature>
<feature type="domain" description="Bacterial Ig-like" evidence="2">
    <location>
        <begin position="198"/>
        <end position="278"/>
    </location>
</feature>
<proteinExistence type="predicted"/>
<evidence type="ECO:0000313" key="4">
    <source>
        <dbReference type="Proteomes" id="UP001595914"/>
    </source>
</evidence>
<keyword evidence="4" id="KW-1185">Reference proteome</keyword>
<feature type="chain" id="PRO_5045809887" evidence="1">
    <location>
        <begin position="34"/>
        <end position="386"/>
    </location>
</feature>
<feature type="domain" description="Bacterial Ig-like" evidence="2">
    <location>
        <begin position="292"/>
        <end position="371"/>
    </location>
</feature>
<evidence type="ECO:0000259" key="2">
    <source>
        <dbReference type="Pfam" id="PF16640"/>
    </source>
</evidence>
<dbReference type="Proteomes" id="UP001595914">
    <property type="component" value="Unassembled WGS sequence"/>
</dbReference>
<dbReference type="InterPro" id="IPR013783">
    <property type="entry name" value="Ig-like_fold"/>
</dbReference>
<organism evidence="3 4">
    <name type="scientific">Rhodococcus kronopolitis</name>
    <dbReference type="NCBI Taxonomy" id="1460226"/>
    <lineage>
        <taxon>Bacteria</taxon>
        <taxon>Bacillati</taxon>
        <taxon>Actinomycetota</taxon>
        <taxon>Actinomycetes</taxon>
        <taxon>Mycobacteriales</taxon>
        <taxon>Nocardiaceae</taxon>
        <taxon>Rhodococcus</taxon>
    </lineage>
</organism>
<reference evidence="4" key="1">
    <citation type="journal article" date="2019" name="Int. J. Syst. Evol. Microbiol.">
        <title>The Global Catalogue of Microorganisms (GCM) 10K type strain sequencing project: providing services to taxonomists for standard genome sequencing and annotation.</title>
        <authorList>
            <consortium name="The Broad Institute Genomics Platform"/>
            <consortium name="The Broad Institute Genome Sequencing Center for Infectious Disease"/>
            <person name="Wu L."/>
            <person name="Ma J."/>
        </authorList>
    </citation>
    <scope>NUCLEOTIDE SEQUENCE [LARGE SCALE GENOMIC DNA]</scope>
    <source>
        <strain evidence="4">CCUG 54520</strain>
    </source>
</reference>
<gene>
    <name evidence="3" type="ORF">ACFO6S_15975</name>
</gene>
<dbReference type="Pfam" id="PF16640">
    <property type="entry name" value="Big_3_5"/>
    <property type="match status" value="2"/>
</dbReference>
<dbReference type="RefSeq" id="WP_378418583.1">
    <property type="nucleotide sequence ID" value="NZ_JBHSFO010000009.1"/>
</dbReference>
<protein>
    <submittedName>
        <fullName evidence="3">Ig-like domain-containing protein</fullName>
    </submittedName>
</protein>
<evidence type="ECO:0000256" key="1">
    <source>
        <dbReference type="SAM" id="SignalP"/>
    </source>
</evidence>
<name>A0ABV9FT31_9NOCA</name>
<dbReference type="EMBL" id="JBHSFO010000009">
    <property type="protein sequence ID" value="MFC4605196.1"/>
    <property type="molecule type" value="Genomic_DNA"/>
</dbReference>
<sequence length="386" mass="38599">MTRNAMARGIAAGAATTLAVGALALLGGGIAGAAPGTVTWDEGAARFTRIVSNTTPAVGETVTVTTKFDRTSWIDEFVYNVKDRHPSCLTYIPGSAKMTGNGGDRPVASPEVVVDEGNGRGYVRAAWGVTDWVVQNRPGFVQTPVFSVSYRAGKNCARDTALLTGMEYGGSLGGTNSLRGPSITMSKTGTATSIAAVTGARVGVPSTLTAYVTGAEPGNTVEFRDSGTRVGEAALDAAGKATLAWIPTVAGNRTVTAHFLGTGFAAASQSSTIPVQVAERIVPSTIALAPVTDAQVGKAGAITATVSPAGAGGTVTFKDGDVVIGTSPVGADGTATTEWTPATEGQRTVTAEYSGNGTVTASSVQESVTVAAAAGGNGSLGSLFGS</sequence>
<comment type="caution">
    <text evidence="3">The sequence shown here is derived from an EMBL/GenBank/DDBJ whole genome shotgun (WGS) entry which is preliminary data.</text>
</comment>
<keyword evidence="1" id="KW-0732">Signal</keyword>
<accession>A0ABV9FT31</accession>
<evidence type="ECO:0000313" key="3">
    <source>
        <dbReference type="EMBL" id="MFC4605196.1"/>
    </source>
</evidence>
<dbReference type="InterPro" id="IPR032109">
    <property type="entry name" value="Big_3_5"/>
</dbReference>